<dbReference type="Proteomes" id="UP000192761">
    <property type="component" value="Unassembled WGS sequence"/>
</dbReference>
<name>A0A1W1Y0M5_9NEIS</name>
<feature type="region of interest" description="Disordered" evidence="4">
    <location>
        <begin position="279"/>
        <end position="308"/>
    </location>
</feature>
<reference evidence="6 7" key="1">
    <citation type="submission" date="2017-04" db="EMBL/GenBank/DDBJ databases">
        <authorList>
            <person name="Afonso C.L."/>
            <person name="Miller P.J."/>
            <person name="Scott M.A."/>
            <person name="Spackman E."/>
            <person name="Goraichik I."/>
            <person name="Dimitrov K.M."/>
            <person name="Suarez D.L."/>
            <person name="Swayne D.E."/>
        </authorList>
    </citation>
    <scope>NUCLEOTIDE SEQUENCE [LARGE SCALE GENOMIC DNA]</scope>
    <source>
        <strain evidence="6 7">DSM 23236</strain>
    </source>
</reference>
<dbReference type="RefSeq" id="WP_084092946.1">
    <property type="nucleotide sequence ID" value="NZ_FWXD01000040.1"/>
</dbReference>
<evidence type="ECO:0000256" key="4">
    <source>
        <dbReference type="SAM" id="MobiDB-lite"/>
    </source>
</evidence>
<keyword evidence="7" id="KW-1185">Reference proteome</keyword>
<dbReference type="AlphaFoldDB" id="A0A1W1Y0M5"/>
<protein>
    <submittedName>
        <fullName evidence="6">AraC-type DNA-binding protein</fullName>
    </submittedName>
</protein>
<dbReference type="SUPFAM" id="SSF46689">
    <property type="entry name" value="Homeodomain-like"/>
    <property type="match status" value="1"/>
</dbReference>
<gene>
    <name evidence="6" type="ORF">SAMN02745857_04029</name>
</gene>
<evidence type="ECO:0000313" key="7">
    <source>
        <dbReference type="Proteomes" id="UP000192761"/>
    </source>
</evidence>
<dbReference type="InterPro" id="IPR018062">
    <property type="entry name" value="HTH_AraC-typ_CS"/>
</dbReference>
<sequence length="308" mass="34875">MATIYQERFDVGPHIKQRTVGRSAYHRPCYPPMGEHDLFFCGISSGKDTFEVERIDAPFHALLFCVEGEFELYEDGRSMALRAGELGVLPPVGRRGFRLVGNRPCKVVWFLLMDRPRWQFLPREQITIIASDAGPTLLDAASLFHREADRFHLNTPGTQVVAVLDLLMMMLERALAPLHPTLGWPEQLQALFNTVAQRLDEHWSLERLAEHLHITPAHLHRLCRQHLGNAPAQQLFLLRMNRARALLQQGDKVSDVALAVGYQEVASFSRRFRQHFGVSPSSVQRPTQRYGQPASPSPSLRPVDAGYG</sequence>
<dbReference type="Gene3D" id="1.10.10.60">
    <property type="entry name" value="Homeodomain-like"/>
    <property type="match status" value="1"/>
</dbReference>
<evidence type="ECO:0000313" key="6">
    <source>
        <dbReference type="EMBL" id="SMC29695.1"/>
    </source>
</evidence>
<evidence type="ECO:0000256" key="2">
    <source>
        <dbReference type="ARBA" id="ARBA00023125"/>
    </source>
</evidence>
<dbReference type="InterPro" id="IPR011051">
    <property type="entry name" value="RmlC_Cupin_sf"/>
</dbReference>
<dbReference type="STRING" id="1121001.SAMN02745857_04029"/>
<evidence type="ECO:0000256" key="1">
    <source>
        <dbReference type="ARBA" id="ARBA00023015"/>
    </source>
</evidence>
<dbReference type="PROSITE" id="PS01124">
    <property type="entry name" value="HTH_ARAC_FAMILY_2"/>
    <property type="match status" value="1"/>
</dbReference>
<evidence type="ECO:0000256" key="3">
    <source>
        <dbReference type="ARBA" id="ARBA00023163"/>
    </source>
</evidence>
<dbReference type="OrthoDB" id="7027806at2"/>
<proteinExistence type="predicted"/>
<dbReference type="SMART" id="SM00342">
    <property type="entry name" value="HTH_ARAC"/>
    <property type="match status" value="1"/>
</dbReference>
<dbReference type="GO" id="GO:0043565">
    <property type="term" value="F:sequence-specific DNA binding"/>
    <property type="evidence" value="ECO:0007669"/>
    <property type="project" value="InterPro"/>
</dbReference>
<dbReference type="PANTHER" id="PTHR46796">
    <property type="entry name" value="HTH-TYPE TRANSCRIPTIONAL ACTIVATOR RHAS-RELATED"/>
    <property type="match status" value="1"/>
</dbReference>
<dbReference type="InterPro" id="IPR018060">
    <property type="entry name" value="HTH_AraC"/>
</dbReference>
<accession>A0A1W1Y0M5</accession>
<feature type="compositionally biased region" description="Polar residues" evidence="4">
    <location>
        <begin position="279"/>
        <end position="290"/>
    </location>
</feature>
<dbReference type="GO" id="GO:0003700">
    <property type="term" value="F:DNA-binding transcription factor activity"/>
    <property type="evidence" value="ECO:0007669"/>
    <property type="project" value="InterPro"/>
</dbReference>
<evidence type="ECO:0000259" key="5">
    <source>
        <dbReference type="PROSITE" id="PS01124"/>
    </source>
</evidence>
<keyword evidence="2 6" id="KW-0238">DNA-binding</keyword>
<organism evidence="6 7">
    <name type="scientific">Andreprevotia lacus DSM 23236</name>
    <dbReference type="NCBI Taxonomy" id="1121001"/>
    <lineage>
        <taxon>Bacteria</taxon>
        <taxon>Pseudomonadati</taxon>
        <taxon>Pseudomonadota</taxon>
        <taxon>Betaproteobacteria</taxon>
        <taxon>Neisseriales</taxon>
        <taxon>Chitinibacteraceae</taxon>
        <taxon>Andreprevotia</taxon>
    </lineage>
</organism>
<feature type="domain" description="HTH araC/xylS-type" evidence="5">
    <location>
        <begin position="189"/>
        <end position="286"/>
    </location>
</feature>
<dbReference type="InterPro" id="IPR009057">
    <property type="entry name" value="Homeodomain-like_sf"/>
</dbReference>
<dbReference type="PRINTS" id="PR00032">
    <property type="entry name" value="HTHARAC"/>
</dbReference>
<dbReference type="PROSITE" id="PS00041">
    <property type="entry name" value="HTH_ARAC_FAMILY_1"/>
    <property type="match status" value="1"/>
</dbReference>
<dbReference type="InterPro" id="IPR020449">
    <property type="entry name" value="Tscrpt_reg_AraC-type_HTH"/>
</dbReference>
<dbReference type="PANTHER" id="PTHR46796:SF7">
    <property type="entry name" value="ARAC FAMILY TRANSCRIPTIONAL REGULATOR"/>
    <property type="match status" value="1"/>
</dbReference>
<dbReference type="InterPro" id="IPR050204">
    <property type="entry name" value="AraC_XylS_family_regulators"/>
</dbReference>
<keyword evidence="1" id="KW-0805">Transcription regulation</keyword>
<dbReference type="EMBL" id="FWXD01000040">
    <property type="protein sequence ID" value="SMC29695.1"/>
    <property type="molecule type" value="Genomic_DNA"/>
</dbReference>
<dbReference type="Pfam" id="PF12833">
    <property type="entry name" value="HTH_18"/>
    <property type="match status" value="1"/>
</dbReference>
<keyword evidence="3" id="KW-0804">Transcription</keyword>
<dbReference type="SUPFAM" id="SSF51182">
    <property type="entry name" value="RmlC-like cupins"/>
    <property type="match status" value="1"/>
</dbReference>